<dbReference type="PROSITE" id="PS01180">
    <property type="entry name" value="CUB"/>
    <property type="match status" value="27"/>
</dbReference>
<comment type="subcellular location">
    <subcellularLocation>
        <location evidence="1">Cell membrane</location>
    </subcellularLocation>
</comment>
<evidence type="ECO:0000256" key="7">
    <source>
        <dbReference type="ARBA" id="ARBA00023157"/>
    </source>
</evidence>
<dbReference type="InterPro" id="IPR000742">
    <property type="entry name" value="EGF"/>
</dbReference>
<feature type="domain" description="CUB" evidence="13">
    <location>
        <begin position="1236"/>
        <end position="1347"/>
    </location>
</feature>
<feature type="disulfide bond" evidence="9">
    <location>
        <begin position="1704"/>
        <end position="1731"/>
    </location>
</feature>
<feature type="domain" description="CUB" evidence="13">
    <location>
        <begin position="1589"/>
        <end position="1703"/>
    </location>
</feature>
<feature type="domain" description="CUB" evidence="13">
    <location>
        <begin position="530"/>
        <end position="643"/>
    </location>
</feature>
<dbReference type="Pfam" id="PF00431">
    <property type="entry name" value="CUB"/>
    <property type="match status" value="28"/>
</dbReference>
<feature type="domain" description="EGF-like" evidence="14">
    <location>
        <begin position="209"/>
        <end position="250"/>
    </location>
</feature>
<dbReference type="FunFam" id="2.10.25.10:FF:000260">
    <property type="entry name" value="Notch receptor 4"/>
    <property type="match status" value="1"/>
</dbReference>
<feature type="domain" description="CUB" evidence="13">
    <location>
        <begin position="2688"/>
        <end position="2806"/>
    </location>
</feature>
<feature type="domain" description="CUB" evidence="13">
    <location>
        <begin position="2559"/>
        <end position="2683"/>
    </location>
</feature>
<feature type="domain" description="CUB" evidence="13">
    <location>
        <begin position="2435"/>
        <end position="2555"/>
    </location>
</feature>
<dbReference type="FunFam" id="2.10.25.10:FF:000255">
    <property type="entry name" value="Sushi, nidogen and EGF-like domains 1"/>
    <property type="match status" value="1"/>
</dbReference>
<dbReference type="FunFam" id="2.60.120.290:FF:000005">
    <property type="entry name" value="Procollagen C-endopeptidase enhancer 1"/>
    <property type="match status" value="4"/>
</dbReference>
<feature type="disulfide bond" evidence="9">
    <location>
        <begin position="530"/>
        <end position="557"/>
    </location>
</feature>
<keyword evidence="5" id="KW-0677">Repeat</keyword>
<feature type="domain" description="CUB" evidence="13">
    <location>
        <begin position="2808"/>
        <end position="2916"/>
    </location>
</feature>
<dbReference type="SUPFAM" id="SSF49854">
    <property type="entry name" value="Spermadhesin, CUB domain"/>
    <property type="match status" value="27"/>
</dbReference>
<feature type="disulfide bond" evidence="10">
    <location>
        <begin position="197"/>
        <end position="206"/>
    </location>
</feature>
<dbReference type="FunFam" id="2.10.25.10:FF:000434">
    <property type="entry name" value="Predicted protein"/>
    <property type="match status" value="1"/>
</dbReference>
<dbReference type="InterPro" id="IPR049883">
    <property type="entry name" value="NOTCH1_EGF-like"/>
</dbReference>
<dbReference type="Gene3D" id="2.10.25.10">
    <property type="entry name" value="Laminin"/>
    <property type="match status" value="6"/>
</dbReference>
<keyword evidence="2" id="KW-1003">Cell membrane</keyword>
<dbReference type="PANTHER" id="PTHR24251:SF40">
    <property type="entry name" value="CUB DOMAIN-CONTAINING PROTEIN"/>
    <property type="match status" value="1"/>
</dbReference>
<reference evidence="15" key="1">
    <citation type="submission" date="2013-08" db="EMBL/GenBank/DDBJ databases">
        <title>Paracyclopina nana immune related genes.</title>
        <authorList>
            <person name="Kim B.-M."/>
            <person name="Rhee J.-S."/>
            <person name="Lee J.-S."/>
        </authorList>
    </citation>
    <scope>NUCLEOTIDE SEQUENCE</scope>
</reference>
<dbReference type="PANTHER" id="PTHR24251">
    <property type="entry name" value="OVOCHYMASE-RELATED"/>
    <property type="match status" value="1"/>
</dbReference>
<dbReference type="InterPro" id="IPR035914">
    <property type="entry name" value="Sperma_CUB_dom_sf"/>
</dbReference>
<feature type="domain" description="CUB" evidence="13">
    <location>
        <begin position="2922"/>
        <end position="3043"/>
    </location>
</feature>
<feature type="domain" description="EGF-like" evidence="14">
    <location>
        <begin position="488"/>
        <end position="524"/>
    </location>
</feature>
<feature type="domain" description="CUB" evidence="13">
    <location>
        <begin position="3279"/>
        <end position="3400"/>
    </location>
</feature>
<evidence type="ECO:0000256" key="6">
    <source>
        <dbReference type="ARBA" id="ARBA00023136"/>
    </source>
</evidence>
<comment type="caution">
    <text evidence="10">Lacks conserved residue(s) required for the propagation of feature annotation.</text>
</comment>
<feature type="non-terminal residue" evidence="15">
    <location>
        <position position="3796"/>
    </location>
</feature>
<feature type="domain" description="CUB" evidence="13">
    <location>
        <begin position="1472"/>
        <end position="1585"/>
    </location>
</feature>
<feature type="domain" description="CUB" evidence="13">
    <location>
        <begin position="1822"/>
        <end position="1933"/>
    </location>
</feature>
<feature type="disulfide bond" evidence="10">
    <location>
        <begin position="476"/>
        <end position="485"/>
    </location>
</feature>
<feature type="domain" description="CUB" evidence="13">
    <location>
        <begin position="2317"/>
        <end position="2433"/>
    </location>
</feature>
<keyword evidence="8" id="KW-0325">Glycoprotein</keyword>
<evidence type="ECO:0000256" key="10">
    <source>
        <dbReference type="PROSITE-ProRule" id="PRU00076"/>
    </source>
</evidence>
<dbReference type="InterPro" id="IPR000152">
    <property type="entry name" value="EGF-type_Asp/Asn_hydroxyl_site"/>
</dbReference>
<feature type="transmembrane region" description="Helical" evidence="12">
    <location>
        <begin position="20"/>
        <end position="37"/>
    </location>
</feature>
<feature type="domain" description="CUB" evidence="13">
    <location>
        <begin position="1120"/>
        <end position="1232"/>
    </location>
</feature>
<dbReference type="FunFam" id="2.60.120.290:FF:000003">
    <property type="entry name" value="Neuropilin"/>
    <property type="match status" value="2"/>
</dbReference>
<feature type="domain" description="CUB" evidence="13">
    <location>
        <begin position="2186"/>
        <end position="2313"/>
    </location>
</feature>
<dbReference type="CDD" id="cd00041">
    <property type="entry name" value="CUB"/>
    <property type="match status" value="27"/>
</dbReference>
<feature type="domain" description="CUB" evidence="13">
    <location>
        <begin position="647"/>
        <end position="763"/>
    </location>
</feature>
<keyword evidence="6 12" id="KW-0472">Membrane</keyword>
<evidence type="ECO:0000256" key="3">
    <source>
        <dbReference type="ARBA" id="ARBA00022536"/>
    </source>
</evidence>
<dbReference type="EMBL" id="KF516639">
    <property type="protein sequence ID" value="AII16543.1"/>
    <property type="molecule type" value="mRNA"/>
</dbReference>
<evidence type="ECO:0000256" key="12">
    <source>
        <dbReference type="SAM" id="Phobius"/>
    </source>
</evidence>
<feature type="disulfide bond" evidence="10">
    <location>
        <begin position="240"/>
        <end position="249"/>
    </location>
</feature>
<dbReference type="GO" id="GO:0005509">
    <property type="term" value="F:calcium ion binding"/>
    <property type="evidence" value="ECO:0007669"/>
    <property type="project" value="InterPro"/>
</dbReference>
<dbReference type="Gene3D" id="2.60.120.290">
    <property type="entry name" value="Spermadhesin, CUB domain"/>
    <property type="match status" value="27"/>
</dbReference>
<accession>A0A076FET1</accession>
<evidence type="ECO:0000259" key="13">
    <source>
        <dbReference type="PROSITE" id="PS01180"/>
    </source>
</evidence>
<dbReference type="PROSITE" id="PS01186">
    <property type="entry name" value="EGF_2"/>
    <property type="match status" value="1"/>
</dbReference>
<organism evidence="15">
    <name type="scientific">Paracyclopina nana</name>
    <name type="common">Marine copepod</name>
    <dbReference type="NCBI Taxonomy" id="565004"/>
    <lineage>
        <taxon>Eukaryota</taxon>
        <taxon>Metazoa</taxon>
        <taxon>Ecdysozoa</taxon>
        <taxon>Arthropoda</taxon>
        <taxon>Crustacea</taxon>
        <taxon>Multicrustacea</taxon>
        <taxon>Hexanauplia</taxon>
        <taxon>Copepoda</taxon>
        <taxon>Cyclopoida</taxon>
        <taxon>Cyclopettidae</taxon>
        <taxon>Paracyclopina</taxon>
    </lineage>
</organism>
<evidence type="ECO:0000256" key="4">
    <source>
        <dbReference type="ARBA" id="ARBA00022729"/>
    </source>
</evidence>
<dbReference type="PROSITE" id="PS01187">
    <property type="entry name" value="EGF_CA"/>
    <property type="match status" value="1"/>
</dbReference>
<feature type="domain" description="CUB" evidence="13">
    <location>
        <begin position="1935"/>
        <end position="2055"/>
    </location>
</feature>
<dbReference type="PROSITE" id="PS00010">
    <property type="entry name" value="ASX_HYDROXYL"/>
    <property type="match status" value="1"/>
</dbReference>
<dbReference type="SMART" id="SM00181">
    <property type="entry name" value="EGF"/>
    <property type="match status" value="8"/>
</dbReference>
<keyword evidence="3 10" id="KW-0245">EGF-like domain</keyword>
<feature type="domain" description="EGF-like" evidence="14">
    <location>
        <begin position="171"/>
        <end position="207"/>
    </location>
</feature>
<sequence>IEKSHHNFQKCANIFAGKNMAFSSWLWLCIVLVALLFNQSAKCDIFSDQPRILLEYGNIVLESRVDRNITLRARGRGSVNMMTELGQYSLSHQMVGVNSDIMNRIAVLEDGMSNSRLLADRLSSLEARVQEVSARQTYSSQADDPLELIQALRTRVDALEGKVRRLRRNLNRDNCESNPCQNGGTCISTYSGFICQCPDNWEGSTCSSDVNECARFVGTDLGCQNGAACQNMPGTYMCHCASNFYGVHCTQRQDVCQGSSDLALCGHGSCAMDNNGQRVCYCSQGWDKDSDGRCTVDVNECIGIANPCSRNPPVRCINTPGSFRCGPCPPGFTGDGFFCDDINECLINNGGCSTNPPVACYNSIGTRTCGPCPAGYQGDGQTCTYLGPCHVANGGCHPMAICVSNGAAGLVQCFCRQGFTGHGVGPMGCSPGSGGPVIYPQPGGDDGRVTLSPCASGPCLNGGSCIPLATTFMCNCAFGYSGFMCQNQIDNCANNPCQNGGTCLSGLGTFSCQCTPDFTGDTCQDEVQVCGGHYETEYGEIDYPVGSSSTYSHDLSCAYVIETTPEQVLNITFLEFHLESGNNCAHDWLEIHDGRDTSAPLIGKFCGTSAPPNIITTSHIVYMWFKTDSSVAHAGFRLVWHSTPPQCGEIMEEPQDFGTIQSPGYPGQYPHNRHCVWKIMTTPGKRIQFLFASLRLETHSNCSYDYLEVFDGDAIGADHHLLGKYCSSSTPAPVVSSGYMATLHFHSDDSLSDTGFSIAWSAVPGIPGCGGLLTSPTGQFSSPQHPETYANNLDCEWIIRVPRGDRIELNFLSFDLEAHATCRYDFVSVRDGGSTESPLLGRFCGRTLPPSHLSTGNQILIRFRSDHSIGHAGFRVSYKTACGGSFSADSGIITSPYHPNPYPSGRQCDYLIAQPPGTRIQLQFIDFEIEGSYNCNYDYLEIRDGDSENSTLIGRYCGDPSLTPDPIDSSLNYVWLRFVTDGSVQNRGFSLNYTTVASQCGGIFSDQSTGVIQSPIESQYYPHGANCMWVIRGEIGTIIRITWLSFSLETSRNCAFDHVEIFDDGIANNATSIGRFCGRQIPPTLTSSSNALTVVFKSDSSVAREGFAASYVTLDGSLVCGGEYHSAFGVIRSPGWPNNYGHNRDCTWKIQVPTGQQIMLNFSVFDMENHTNCNYDFLEIRNGGSETSPLFGRYCGNRIPRTIPSFSNQLLLFFRSDESRSARGFEVFWDGTAQGCGGRLTGPSGSFSSPSYPSPYHHNAECTWEIHAAKGSKINLIFLDLDLESSTNCRFDYVRVYDGPNRRSRILGQFCSLSHEPIVSTGNAIVVVFKSDYSQGGRGFHARYVSDCNNRLTGLSGVVESPNFPDPYPHNRNCTWVIEAPRGNRINATFSHFEMEDPASSSAGGQACKFDFVKAWQTESRGEAASLDLGTFCGTNHPGLIHTSLDQLNLQFVSDRSVAGNGFRLEWVIDGCGGILRKNSGTFASPNYPNIYPVYVVCDWKIETDPGTQIQIVVAEFDLEGSRNCEYDSLTIYGGPDDTSPILTSLCEKRVQNVTLTAMGNHVYARFKSDGSIRGKGFSANFNAQPGGCGGRMTAPSGSIHSRNYPNAYGSNDDCSWIIETDASHRVQFTFVDFDVEPHANCSFDYVSIHDGEDESAPLLVQHCGQDVPSPNVFFSSGSKLFVRMKADGSVTSKGFLANFTRACGATLTTSGSGELMSPNYPHAWEMGGDCSWTITGETLTDRVTFTLTHIDMTDRENCSGTFLALFDGVSVESPQIGKYCSRTLPHQITSQGNALTVLLHVPHLSTSTGFRAIYSVEETACGGDFLSESGRFASPAYPDPYPQNAECVWTIGGWPGNKVTLTFEMFNVELSEGCNRDYVEVHQDSMEGPLLGHFCGNDIPASNITADSKLWVKFNSDAQGTASGFTAFYSLVYGTSELSGDEGVIVSPLFPSAFFVKDGHPNPSWLINVEAGSLVQVNFDLFEIELNGFGDNDCLSTLVIYDGFDDSAPELMRKCGSSLPSSVLSTGNGIFIRLFANSFEAHEGSRFKLRWRKVDASRVSVPLANRCRQELFINASTTVITSPNYPGNYDHNMNCDWILTSDPLSRIQVQVISMNMETSFRCQYDSVSIYDGVYGQRRWNRTSRLCARQSEGSLITSSGNWMKITMKTDRSISRRGFKLQVKAICGGYLSGNQGVITSPNFPGDYGNNLDCFWALRAIPGRTIEFWFESLNVTSANLNTCDGDYLMLRSGDSPAISPLILIHPGQTREEQNGRLCGTQLPARWNTTSNVLSLQFHSDASGSAKGFKLHYSVVGLGCGGQLRLSDDEPEFIINSPNFPNVPPPKAECIWTIISGPQHRVQVDFVETFDIRPSPRCSLSGVELRDGGTDYAQQIGLFCSGRPPTQKSTGNMMRIKYYTNSERPNLGFKAKVSVASCGGTIHVNSYDLTTIHSPEYPSSYPKNMDCLWTLIAPQGHYININLRQFDIPTNANCSLGDRLEVMELNSTKNGFDVSQVLCGQPESNLIETMANLAVVRFISTSSSRGVSTGFLANINASIESCGGTIEGTSGVIQSPGFPHGYPHRHVCEWTIIGPVGRSIKLTFNDFDLEAPTTRTRSSGTNLTSCNFDYVLVHSGSRPRFNSLLAKVCGSAVPGPFSSSGNEMRITLRTDGSISHRGFSLAWSTDEPAICGGIISAATSGTISSPMTSNFTYPPSLLCQWTLMPRAQHGTLVMRIPELYIYPPRYDTCVDYLTFVRGDLDSGSTLATLCARIATPTVVVNPGYEVTNVMFKSDAANSERGFNISYSYNDCGGVLTGPFHEIRGSGTNQDCAWLLNFDEGSQILVSIFSLNLDNSPSIQCGDPGASYIRIRNGGEPDSPILWTGCGNTEAPSEPIRSMTNQVWIESHLLPGYTFSFTASADQAGCGGTLHGAGGNISAPIDISSGGKYRNGIRCVWDIETEPGFRIAANFIGRFDIEQSEGCENDHVMIVTYDSTNSNWLWNTAQKVCGRQLPYQLELNNANRLKIIFRSNNDINGDGFNLSWRSECGGSYSAPVGHFTSPGYPIEYTNNLNCEYQITTTNPRDFVLVSFEEPFELEPSPTCSYDSLRIFEMQSNVRKASFCGNSVPESLHLRGSTKIQFITDISRLAKGFHLRYEIQPCGGIITEDATEIKSPSHMSGYLHNLNCTWTIEAPEGKVVELKFDSLEMEIHSRCQYDFVAAFNGNSTREEEEIGRYCGNQTEIPPILKSNNRIMTVQFKTDRSVNARGFSAKARFTYGSPQGCGGQVRVSNNDPTQIQSYDADHDGNYESELNCQWILTGDAGKVLKMTFSQFNIERDENATSVTCWDYVEVRDGHSPFSPLIGHFCGSQPPRPITASSNVLWVKFFSDATTNQRGFVATLQNVDPLCGSLLPINVTESSQVIMSPSYPSFYPGNTNCGWVLVAPESEKISIKFVAMNMEASEMCSKDALSIEDSDHVVPVRHDLNSSLIVSSERASANRRWHQSVLHQKVKYCGADLPHNFESSGEAVEIKFKSDGDVANQGFKLEYTLQSCNQTYNREFGRIFSPKWPRTTPPNTTCEFVITVGSSRTISVYPRVFRLRSDANCSSTYLEVRDGATQSSPLIDKLCGSAIFPTIHSSGSTLWFQYVVGSSASIGGGYEMVYTSTDQGMGCGGTVYDTRGVVTSPNFPRPYAQSSNCEWTLRVPPGQKIELRFTTLSFGTASICNSDYLEVYDAFSTSSRRLITRYCGNDTPSVIRGQSNSLILKYATSVNNTGSWRAQFQFAVSGLDGSRPSSVGLMT</sequence>
<proteinExistence type="evidence at transcript level"/>
<evidence type="ECO:0000256" key="11">
    <source>
        <dbReference type="SAM" id="Coils"/>
    </source>
</evidence>
<evidence type="ECO:0000313" key="15">
    <source>
        <dbReference type="EMBL" id="AII16543.1"/>
    </source>
</evidence>
<name>A0A076FET1_PARNA</name>
<feature type="domain" description="CUB" evidence="13">
    <location>
        <begin position="1704"/>
        <end position="1818"/>
    </location>
</feature>
<evidence type="ECO:0000259" key="14">
    <source>
        <dbReference type="PROSITE" id="PS50026"/>
    </source>
</evidence>
<feature type="domain" description="CUB" evidence="13">
    <location>
        <begin position="3668"/>
        <end position="3780"/>
    </location>
</feature>
<dbReference type="InterPro" id="IPR000859">
    <property type="entry name" value="CUB_dom"/>
</dbReference>
<feature type="domain" description="CUB" evidence="13">
    <location>
        <begin position="1000"/>
        <end position="1114"/>
    </location>
</feature>
<dbReference type="SMART" id="SM00042">
    <property type="entry name" value="CUB"/>
    <property type="match status" value="27"/>
</dbReference>
<keyword evidence="12" id="KW-1133">Transmembrane helix</keyword>
<keyword evidence="4" id="KW-0732">Signal</keyword>
<feature type="domain" description="CUB" evidence="13">
    <location>
        <begin position="882"/>
        <end position="996"/>
    </location>
</feature>
<evidence type="ECO:0000256" key="8">
    <source>
        <dbReference type="ARBA" id="ARBA00023180"/>
    </source>
</evidence>
<dbReference type="PROSITE" id="PS00022">
    <property type="entry name" value="EGF_1"/>
    <property type="match status" value="4"/>
</dbReference>
<dbReference type="Pfam" id="PF07645">
    <property type="entry name" value="EGF_CA"/>
    <property type="match status" value="2"/>
</dbReference>
<dbReference type="InterPro" id="IPR001881">
    <property type="entry name" value="EGF-like_Ca-bd_dom"/>
</dbReference>
<feature type="disulfide bond" evidence="9">
    <location>
        <begin position="1000"/>
        <end position="1027"/>
    </location>
</feature>
<feature type="domain" description="CUB" evidence="13">
    <location>
        <begin position="3549"/>
        <end position="3662"/>
    </location>
</feature>
<dbReference type="InterPro" id="IPR018097">
    <property type="entry name" value="EGF_Ca-bd_CS"/>
</dbReference>
<dbReference type="SUPFAM" id="SSF57196">
    <property type="entry name" value="EGF/Laminin"/>
    <property type="match status" value="5"/>
</dbReference>
<feature type="coiled-coil region" evidence="11">
    <location>
        <begin position="149"/>
        <end position="176"/>
    </location>
</feature>
<dbReference type="CDD" id="cd00054">
    <property type="entry name" value="EGF_CA"/>
    <property type="match status" value="5"/>
</dbReference>
<feature type="domain" description="CUB" evidence="13">
    <location>
        <begin position="3404"/>
        <end position="3547"/>
    </location>
</feature>
<feature type="domain" description="CUB" evidence="13">
    <location>
        <begin position="1348"/>
        <end position="1470"/>
    </location>
</feature>
<dbReference type="FunFam" id="2.60.120.290:FF:000013">
    <property type="entry name" value="Membrane frizzled-related protein"/>
    <property type="match status" value="10"/>
</dbReference>
<dbReference type="PROSITE" id="PS50026">
    <property type="entry name" value="EGF_3"/>
    <property type="match status" value="4"/>
</dbReference>
<protein>
    <submittedName>
        <fullName evidence="15">Cubilin</fullName>
    </submittedName>
</protein>
<evidence type="ECO:0000256" key="1">
    <source>
        <dbReference type="ARBA" id="ARBA00004236"/>
    </source>
</evidence>
<keyword evidence="12" id="KW-0812">Transmembrane</keyword>
<dbReference type="FunFam" id="2.60.120.290:FF:000060">
    <property type="entry name" value="Cubilin homolog"/>
    <property type="match status" value="1"/>
</dbReference>
<feature type="domain" description="EGF-like" evidence="14">
    <location>
        <begin position="450"/>
        <end position="486"/>
    </location>
</feature>
<keyword evidence="7 10" id="KW-1015">Disulfide bond</keyword>
<dbReference type="GO" id="GO:0005886">
    <property type="term" value="C:plasma membrane"/>
    <property type="evidence" value="ECO:0007669"/>
    <property type="project" value="UniProtKB-SubCell"/>
</dbReference>
<feature type="domain" description="CUB" evidence="13">
    <location>
        <begin position="3044"/>
        <end position="3155"/>
    </location>
</feature>
<dbReference type="FunFam" id="2.10.25.10:FF:000038">
    <property type="entry name" value="Fibrillin 2"/>
    <property type="match status" value="1"/>
</dbReference>
<feature type="domain" description="CUB" evidence="13">
    <location>
        <begin position="769"/>
        <end position="881"/>
    </location>
</feature>
<dbReference type="Pfam" id="PF00008">
    <property type="entry name" value="EGF"/>
    <property type="match status" value="4"/>
</dbReference>
<feature type="domain" description="CUB" evidence="13">
    <location>
        <begin position="2068"/>
        <end position="2185"/>
    </location>
</feature>
<feature type="disulfide bond" evidence="10">
    <location>
        <begin position="514"/>
        <end position="523"/>
    </location>
</feature>
<feature type="domain" description="CUB" evidence="13">
    <location>
        <begin position="3157"/>
        <end position="3272"/>
    </location>
</feature>
<dbReference type="SMART" id="SM00179">
    <property type="entry name" value="EGF_CA"/>
    <property type="match status" value="6"/>
</dbReference>
<evidence type="ECO:0000256" key="2">
    <source>
        <dbReference type="ARBA" id="ARBA00022475"/>
    </source>
</evidence>
<evidence type="ECO:0000256" key="5">
    <source>
        <dbReference type="ARBA" id="ARBA00022737"/>
    </source>
</evidence>
<feature type="non-terminal residue" evidence="15">
    <location>
        <position position="1"/>
    </location>
</feature>
<keyword evidence="11" id="KW-0175">Coiled coil</keyword>
<evidence type="ECO:0000256" key="9">
    <source>
        <dbReference type="PROSITE-ProRule" id="PRU00059"/>
    </source>
</evidence>